<feature type="transmembrane region" description="Helical" evidence="1">
    <location>
        <begin position="12"/>
        <end position="34"/>
    </location>
</feature>
<dbReference type="Proteomes" id="UP001409585">
    <property type="component" value="Unassembled WGS sequence"/>
</dbReference>
<dbReference type="EMBL" id="BAABLX010000026">
    <property type="protein sequence ID" value="GAA4947166.1"/>
    <property type="molecule type" value="Genomic_DNA"/>
</dbReference>
<feature type="transmembrane region" description="Helical" evidence="1">
    <location>
        <begin position="139"/>
        <end position="160"/>
    </location>
</feature>
<protein>
    <submittedName>
        <fullName evidence="2">DUF2254 domain-containing protein</fullName>
    </submittedName>
</protein>
<feature type="transmembrane region" description="Helical" evidence="1">
    <location>
        <begin position="111"/>
        <end position="133"/>
    </location>
</feature>
<accession>A0AAV3U4S6</accession>
<sequence length="429" mass="47132">MLTHLNNLWQRLRASLWLVPSVMCLAAFGLALLADKLDRIYHVSGDGRWPKWLIYQGDLEGARTLLSSVAGSMITVAGTTFSITMVVLQLASSQFGPRLLTNFMRDTGNQFVLGTFVSTFLYCLLALGNGGGISGEPPAVSATLGLLLAVLSVFVFIYFIHHVSSTIRAEHVVQMVAFGSVNAIKRLTSPSEQDVDQDFSLDDALSGHEIHVRALRSGYLQAIDEQGLSDTASSLDGVFKVHFRPGKFITANDCLATLFTSQAKNKNSDDYSGYFIIGHCRTDEQDPEYGISQLVEVAVRALSPGINDPHTAISCIDWLNSGLKEIANQPLKSDYCCDEEGELRLVRCNSDFAGLLNTAYDQIRQNSIASPAVAIHLAEALADLYQVTESETRRGSVHHQAQLILTAAKQSQWLESDLEDLENRYQRLN</sequence>
<organism evidence="2 3">
    <name type="scientific">Halioxenophilus aromaticivorans</name>
    <dbReference type="NCBI Taxonomy" id="1306992"/>
    <lineage>
        <taxon>Bacteria</taxon>
        <taxon>Pseudomonadati</taxon>
        <taxon>Pseudomonadota</taxon>
        <taxon>Gammaproteobacteria</taxon>
        <taxon>Alteromonadales</taxon>
        <taxon>Alteromonadaceae</taxon>
        <taxon>Halioxenophilus</taxon>
    </lineage>
</organism>
<evidence type="ECO:0000313" key="2">
    <source>
        <dbReference type="EMBL" id="GAA4947166.1"/>
    </source>
</evidence>
<gene>
    <name evidence="2" type="ORF">GCM10025791_28330</name>
</gene>
<evidence type="ECO:0000256" key="1">
    <source>
        <dbReference type="SAM" id="Phobius"/>
    </source>
</evidence>
<comment type="caution">
    <text evidence="2">The sequence shown here is derived from an EMBL/GenBank/DDBJ whole genome shotgun (WGS) entry which is preliminary data.</text>
</comment>
<reference evidence="3" key="1">
    <citation type="journal article" date="2019" name="Int. J. Syst. Evol. Microbiol.">
        <title>The Global Catalogue of Microorganisms (GCM) 10K type strain sequencing project: providing services to taxonomists for standard genome sequencing and annotation.</title>
        <authorList>
            <consortium name="The Broad Institute Genomics Platform"/>
            <consortium name="The Broad Institute Genome Sequencing Center for Infectious Disease"/>
            <person name="Wu L."/>
            <person name="Ma J."/>
        </authorList>
    </citation>
    <scope>NUCLEOTIDE SEQUENCE [LARGE SCALE GENOMIC DNA]</scope>
    <source>
        <strain evidence="3">JCM 19134</strain>
    </source>
</reference>
<name>A0AAV3U4S6_9ALTE</name>
<evidence type="ECO:0000313" key="3">
    <source>
        <dbReference type="Proteomes" id="UP001409585"/>
    </source>
</evidence>
<dbReference type="Pfam" id="PF10011">
    <property type="entry name" value="DUF2254"/>
    <property type="match status" value="1"/>
</dbReference>
<proteinExistence type="predicted"/>
<dbReference type="InterPro" id="IPR018723">
    <property type="entry name" value="DUF2254_membrane"/>
</dbReference>
<dbReference type="RefSeq" id="WP_345423443.1">
    <property type="nucleotide sequence ID" value="NZ_AP031496.1"/>
</dbReference>
<keyword evidence="1" id="KW-0472">Membrane</keyword>
<keyword evidence="1" id="KW-1133">Transmembrane helix</keyword>
<feature type="transmembrane region" description="Helical" evidence="1">
    <location>
        <begin position="69"/>
        <end position="91"/>
    </location>
</feature>
<keyword evidence="3" id="KW-1185">Reference proteome</keyword>
<dbReference type="AlphaFoldDB" id="A0AAV3U4S6"/>
<keyword evidence="1" id="KW-0812">Transmembrane</keyword>